<gene>
    <name evidence="1" type="ORF">WI372_01025</name>
</gene>
<dbReference type="SUPFAM" id="SSF52096">
    <property type="entry name" value="ClpP/crotonase"/>
    <property type="match status" value="1"/>
</dbReference>
<protein>
    <submittedName>
        <fullName evidence="1">Enoyl-CoA hydratase-related protein</fullName>
    </submittedName>
</protein>
<evidence type="ECO:0000313" key="2">
    <source>
        <dbReference type="Proteomes" id="UP001484239"/>
    </source>
</evidence>
<organism evidence="1 2">
    <name type="scientific">Gaopeijia maritima</name>
    <dbReference type="NCBI Taxonomy" id="3119007"/>
    <lineage>
        <taxon>Bacteria</taxon>
        <taxon>Pseudomonadati</taxon>
        <taxon>Gemmatimonadota</taxon>
        <taxon>Longimicrobiia</taxon>
        <taxon>Gaopeijiales</taxon>
        <taxon>Gaopeijiaceae</taxon>
        <taxon>Gaopeijia</taxon>
    </lineage>
</organism>
<dbReference type="PANTHER" id="PTHR11941">
    <property type="entry name" value="ENOYL-COA HYDRATASE-RELATED"/>
    <property type="match status" value="1"/>
</dbReference>
<dbReference type="PANTHER" id="PTHR11941:SF54">
    <property type="entry name" value="ENOYL-COA HYDRATASE, MITOCHONDRIAL"/>
    <property type="match status" value="1"/>
</dbReference>
<keyword evidence="2" id="KW-1185">Reference proteome</keyword>
<accession>A0ABU9E4B1</accession>
<dbReference type="CDD" id="cd06558">
    <property type="entry name" value="crotonase-like"/>
    <property type="match status" value="1"/>
</dbReference>
<evidence type="ECO:0000313" key="1">
    <source>
        <dbReference type="EMBL" id="MEK9499561.1"/>
    </source>
</evidence>
<proteinExistence type="predicted"/>
<dbReference type="Pfam" id="PF00378">
    <property type="entry name" value="ECH_1"/>
    <property type="match status" value="1"/>
</dbReference>
<comment type="caution">
    <text evidence="1">The sequence shown here is derived from an EMBL/GenBank/DDBJ whole genome shotgun (WGS) entry which is preliminary data.</text>
</comment>
<sequence>MTALRTPTLDTLGLGSVLDLFKSGRLPVDPSSAVDALFGPASDRGSMVISGASGIVGAGKTMQFASRLLPYDVPIVALDFPGAPDGIGAKYAGLVSGFGRSQADAIMASIVRLAYDGKTLPDELTAMKPRFLLEAIPEILDVKRAHYDLFRGSFPDIEIRSVTSGFPARELGVGVAHPAFPHEINKVFEVVDGTPSDVTRLLWALGLIPIPVSDDWSFVLDVLFCGVTLAALRYHGATNMPYWKIDKFVRRLVGPNPFRAHDAIGAKGADFLTWSCLHHLSEEYGGLFTPTADLVERKETGQNWYPPNHFRPLVDWGLGAEGEAEFDAWIMGPLFQMTSLMLKENRGHLAHMNAIGELCAQFRKGILAVMRERGADAVRATVERYHEFVPEAAEGAWHPDTLEAIDTPEWQQLYVNAEHDGTIGVVTISRESYNWDVDAELNRALDWLVEAGIERVIVTGDFHLSTQMVGADTGEFFAAMEDPAAGLAITTSWTRTARRLHDDFRTSVAFVGGKRCLGGMLELLMHCHHLVAVDDARFGWPEVTLPVVPGMEACHWPLRRADDAGRRRILEMLLTGRPVKAGEALGWLVDRAAPMNEALAAAWELASTEGEDGRRPVESGALELADAIPTVPEADSPSMEAGREAIMNCVAEACRVPVADALEVQAKIAADFLAGPVCRKGAVGAEYAKTMRI</sequence>
<dbReference type="Proteomes" id="UP001484239">
    <property type="component" value="Unassembled WGS sequence"/>
</dbReference>
<dbReference type="InterPro" id="IPR001753">
    <property type="entry name" value="Enoyl-CoA_hydra/iso"/>
</dbReference>
<name>A0ABU9E4B1_9BACT</name>
<dbReference type="Gene3D" id="3.90.226.10">
    <property type="entry name" value="2-enoyl-CoA Hydratase, Chain A, domain 1"/>
    <property type="match status" value="1"/>
</dbReference>
<reference evidence="1 2" key="1">
    <citation type="submission" date="2024-02" db="EMBL/GenBank/DDBJ databases">
        <title>A novel Gemmatimonadota bacterium.</title>
        <authorList>
            <person name="Du Z.-J."/>
            <person name="Ye Y.-Q."/>
        </authorList>
    </citation>
    <scope>NUCLEOTIDE SEQUENCE [LARGE SCALE GENOMIC DNA]</scope>
    <source>
        <strain evidence="1 2">DH-20</strain>
    </source>
</reference>
<dbReference type="RefSeq" id="WP_405276369.1">
    <property type="nucleotide sequence ID" value="NZ_JBBHLI010000001.1"/>
</dbReference>
<dbReference type="EMBL" id="JBBHLI010000001">
    <property type="protein sequence ID" value="MEK9499561.1"/>
    <property type="molecule type" value="Genomic_DNA"/>
</dbReference>
<dbReference type="InterPro" id="IPR029045">
    <property type="entry name" value="ClpP/crotonase-like_dom_sf"/>
</dbReference>